<dbReference type="PROSITE" id="PS51257">
    <property type="entry name" value="PROKAR_LIPOPROTEIN"/>
    <property type="match status" value="1"/>
</dbReference>
<evidence type="ECO:0000256" key="7">
    <source>
        <dbReference type="PROSITE-ProRule" id="PRU01373"/>
    </source>
</evidence>
<dbReference type="UniPathway" id="UPA00219"/>
<comment type="pathway">
    <text evidence="1 7">Cell wall biogenesis; peptidoglycan biosynthesis.</text>
</comment>
<keyword evidence="9" id="KW-0449">Lipoprotein</keyword>
<dbReference type="GO" id="GO:0016740">
    <property type="term" value="F:transferase activity"/>
    <property type="evidence" value="ECO:0007669"/>
    <property type="project" value="UniProtKB-KW"/>
</dbReference>
<keyword evidence="4 7" id="KW-0133">Cell shape</keyword>
<dbReference type="InterPro" id="IPR038063">
    <property type="entry name" value="Transpep_catalytic_dom"/>
</dbReference>
<dbReference type="Pfam" id="PF03734">
    <property type="entry name" value="YkuD"/>
    <property type="match status" value="1"/>
</dbReference>
<keyword evidence="6 7" id="KW-0961">Cell wall biogenesis/degradation</keyword>
<name>A0A7W8DRS1_9BACT</name>
<sequence length="198" mass="21196">MNIARLTLGLILGSVLTACQVPVSFVRQEVIRKPILVQPVNSSSSPLYVWHGSGQPGPVRVTIDLSEQKAYIFRNSENVGWSYVATGRSGYRTPTGTFVISEKVVNKRSNKYGSIVDANGNVIRGNATAGVHSAAGGRFQGAKMPYWMRLTNNGVGMHAGAIPNPGSPASHGCIRLPYTMAQQLYEVAPSGTRVTIVP</sequence>
<evidence type="ECO:0000256" key="2">
    <source>
        <dbReference type="ARBA" id="ARBA00005992"/>
    </source>
</evidence>
<dbReference type="EMBL" id="JACHIF010000012">
    <property type="protein sequence ID" value="MBB5040189.1"/>
    <property type="molecule type" value="Genomic_DNA"/>
</dbReference>
<dbReference type="GO" id="GO:0005576">
    <property type="term" value="C:extracellular region"/>
    <property type="evidence" value="ECO:0007669"/>
    <property type="project" value="TreeGrafter"/>
</dbReference>
<dbReference type="SUPFAM" id="SSF141523">
    <property type="entry name" value="L,D-transpeptidase catalytic domain-like"/>
    <property type="match status" value="1"/>
</dbReference>
<protein>
    <submittedName>
        <fullName evidence="9">Lipoprotein-anchoring transpeptidase ErfK/SrfK</fullName>
    </submittedName>
</protein>
<feature type="active site" description="Nucleophile" evidence="7">
    <location>
        <position position="173"/>
    </location>
</feature>
<evidence type="ECO:0000313" key="9">
    <source>
        <dbReference type="EMBL" id="MBB5040189.1"/>
    </source>
</evidence>
<evidence type="ECO:0000256" key="1">
    <source>
        <dbReference type="ARBA" id="ARBA00004752"/>
    </source>
</evidence>
<reference evidence="9 10" key="1">
    <citation type="submission" date="2020-08" db="EMBL/GenBank/DDBJ databases">
        <title>Genomic Encyclopedia of Type Strains, Phase IV (KMG-IV): sequencing the most valuable type-strain genomes for metagenomic binning, comparative biology and taxonomic classification.</title>
        <authorList>
            <person name="Goeker M."/>
        </authorList>
    </citation>
    <scope>NUCLEOTIDE SEQUENCE [LARGE SCALE GENOMIC DNA]</scope>
    <source>
        <strain evidence="9 10">DSM 12251</strain>
    </source>
</reference>
<evidence type="ECO:0000256" key="5">
    <source>
        <dbReference type="ARBA" id="ARBA00022984"/>
    </source>
</evidence>
<dbReference type="RefSeq" id="WP_184212734.1">
    <property type="nucleotide sequence ID" value="NZ_JACHIF010000012.1"/>
</dbReference>
<keyword evidence="10" id="KW-1185">Reference proteome</keyword>
<comment type="similarity">
    <text evidence="2">Belongs to the YkuD family.</text>
</comment>
<organism evidence="9 10">
    <name type="scientific">Prosthecobacter dejongeii</name>
    <dbReference type="NCBI Taxonomy" id="48465"/>
    <lineage>
        <taxon>Bacteria</taxon>
        <taxon>Pseudomonadati</taxon>
        <taxon>Verrucomicrobiota</taxon>
        <taxon>Verrucomicrobiia</taxon>
        <taxon>Verrucomicrobiales</taxon>
        <taxon>Verrucomicrobiaceae</taxon>
        <taxon>Prosthecobacter</taxon>
    </lineage>
</organism>
<evidence type="ECO:0000256" key="3">
    <source>
        <dbReference type="ARBA" id="ARBA00022679"/>
    </source>
</evidence>
<dbReference type="PANTHER" id="PTHR30582:SF2">
    <property type="entry name" value="L,D-TRANSPEPTIDASE YCIB-RELATED"/>
    <property type="match status" value="1"/>
</dbReference>
<dbReference type="PANTHER" id="PTHR30582">
    <property type="entry name" value="L,D-TRANSPEPTIDASE"/>
    <property type="match status" value="1"/>
</dbReference>
<evidence type="ECO:0000313" key="10">
    <source>
        <dbReference type="Proteomes" id="UP000534294"/>
    </source>
</evidence>
<dbReference type="AlphaFoldDB" id="A0A7W8DRS1"/>
<keyword evidence="5 7" id="KW-0573">Peptidoglycan synthesis</keyword>
<dbReference type="PROSITE" id="PS52029">
    <property type="entry name" value="LD_TPASE"/>
    <property type="match status" value="1"/>
</dbReference>
<evidence type="ECO:0000259" key="8">
    <source>
        <dbReference type="PROSITE" id="PS52029"/>
    </source>
</evidence>
<dbReference type="GO" id="GO:0008360">
    <property type="term" value="P:regulation of cell shape"/>
    <property type="evidence" value="ECO:0007669"/>
    <property type="project" value="UniProtKB-UniRule"/>
</dbReference>
<accession>A0A7W8DRS1</accession>
<gene>
    <name evidence="9" type="ORF">HNQ64_004470</name>
</gene>
<feature type="active site" description="Proton donor/acceptor" evidence="7">
    <location>
        <position position="158"/>
    </location>
</feature>
<dbReference type="GO" id="GO:0018104">
    <property type="term" value="P:peptidoglycan-protein cross-linking"/>
    <property type="evidence" value="ECO:0007669"/>
    <property type="project" value="TreeGrafter"/>
</dbReference>
<dbReference type="Proteomes" id="UP000534294">
    <property type="component" value="Unassembled WGS sequence"/>
</dbReference>
<dbReference type="Gene3D" id="2.40.440.10">
    <property type="entry name" value="L,D-transpeptidase catalytic domain-like"/>
    <property type="match status" value="1"/>
</dbReference>
<dbReference type="CDD" id="cd16913">
    <property type="entry name" value="YkuD_like"/>
    <property type="match status" value="1"/>
</dbReference>
<keyword evidence="3" id="KW-0808">Transferase</keyword>
<evidence type="ECO:0000256" key="4">
    <source>
        <dbReference type="ARBA" id="ARBA00022960"/>
    </source>
</evidence>
<feature type="domain" description="L,D-TPase catalytic" evidence="8">
    <location>
        <begin position="59"/>
        <end position="197"/>
    </location>
</feature>
<comment type="caution">
    <text evidence="9">The sequence shown here is derived from an EMBL/GenBank/DDBJ whole genome shotgun (WGS) entry which is preliminary data.</text>
</comment>
<dbReference type="InterPro" id="IPR005490">
    <property type="entry name" value="LD_TPept_cat_dom"/>
</dbReference>
<dbReference type="GO" id="GO:0071555">
    <property type="term" value="P:cell wall organization"/>
    <property type="evidence" value="ECO:0007669"/>
    <property type="project" value="UniProtKB-UniRule"/>
</dbReference>
<proteinExistence type="inferred from homology"/>
<dbReference type="GO" id="GO:0071972">
    <property type="term" value="F:peptidoglycan L,D-transpeptidase activity"/>
    <property type="evidence" value="ECO:0007669"/>
    <property type="project" value="TreeGrafter"/>
</dbReference>
<dbReference type="InterPro" id="IPR050979">
    <property type="entry name" value="LD-transpeptidase"/>
</dbReference>
<evidence type="ECO:0000256" key="6">
    <source>
        <dbReference type="ARBA" id="ARBA00023316"/>
    </source>
</evidence>